<feature type="compositionally biased region" description="Basic and acidic residues" evidence="1">
    <location>
        <begin position="407"/>
        <end position="420"/>
    </location>
</feature>
<feature type="compositionally biased region" description="Acidic residues" evidence="1">
    <location>
        <begin position="428"/>
        <end position="440"/>
    </location>
</feature>
<sequence length="486" mass="56344">MPLKGMCIELRPNLCSGHVLLQFEEPIRDKRKTRIVIKEDDVHIVENGVDGDSELVLRHDCFGMDIERISVFIVSGEYISFRFNYTHIDLDALQRAGVHVEIHPLKLSFEERSHVVALQCSKCYHEVVPGCKYNRLREFPSGFVDPSEFFCHNHGDTSTAKPPSLVPGPSDMYYGLNYVVLNMAVLHSRVIKCEGHIYCKRCMWLLGICILNDAAVKLWADALRLQPVATLPRQLFQQPTLTQLVLRMLKDFWPDAQHHFCTGNNRALLVATMPNRHQHYMLLEILEFKLRILRKVETTSSVAEAKLQQFYACKLYFRVFGSCQHDPSILAAWQEQITIPKLEMSPYSFLALQRRLTSNMELVPNAWRYNTAEEKLQLSYFFYETEEQELLRQQKEQEQQQQPKQGPEVKPKQQQLKEYETDTGVDASLDEEDESDDEHSDTDSETHNALHHKYAPIAAYEQQLVKRWPKQKQLKHMSNSPDGANL</sequence>
<evidence type="ECO:0000313" key="3">
    <source>
        <dbReference type="Proteomes" id="UP000494163"/>
    </source>
</evidence>
<feature type="region of interest" description="Disordered" evidence="1">
    <location>
        <begin position="392"/>
        <end position="486"/>
    </location>
</feature>
<dbReference type="InterPro" id="IPR019193">
    <property type="entry name" value="UBQ-conj_enz_E2-bd_prot"/>
</dbReference>
<evidence type="ECO:0000313" key="2">
    <source>
        <dbReference type="EMBL" id="ALC49685.1"/>
    </source>
</evidence>
<proteinExistence type="predicted"/>
<evidence type="ECO:0000256" key="1">
    <source>
        <dbReference type="SAM" id="MobiDB-lite"/>
    </source>
</evidence>
<dbReference type="AlphaFoldDB" id="A0A0M4EW91"/>
<dbReference type="Pfam" id="PF09814">
    <property type="entry name" value="HECT_2"/>
    <property type="match status" value="1"/>
</dbReference>
<dbReference type="Proteomes" id="UP000494163">
    <property type="component" value="Chromosome X"/>
</dbReference>
<dbReference type="OrthoDB" id="10264956at2759"/>
<protein>
    <submittedName>
        <fullName evidence="2">CG7326</fullName>
    </submittedName>
</protein>
<keyword evidence="3" id="KW-1185">Reference proteome</keyword>
<name>A0A0M4EW91_DROBS</name>
<organism evidence="2 3">
    <name type="scientific">Drosophila busckii</name>
    <name type="common">Fruit fly</name>
    <dbReference type="NCBI Taxonomy" id="30019"/>
    <lineage>
        <taxon>Eukaryota</taxon>
        <taxon>Metazoa</taxon>
        <taxon>Ecdysozoa</taxon>
        <taxon>Arthropoda</taxon>
        <taxon>Hexapoda</taxon>
        <taxon>Insecta</taxon>
        <taxon>Pterygota</taxon>
        <taxon>Neoptera</taxon>
        <taxon>Endopterygota</taxon>
        <taxon>Diptera</taxon>
        <taxon>Brachycera</taxon>
        <taxon>Muscomorpha</taxon>
        <taxon>Ephydroidea</taxon>
        <taxon>Drosophilidae</taxon>
        <taxon>Drosophila</taxon>
    </lineage>
</organism>
<accession>A0A0M4EW91</accession>
<dbReference type="EMBL" id="CP012528">
    <property type="protein sequence ID" value="ALC49685.1"/>
    <property type="molecule type" value="Genomic_DNA"/>
</dbReference>
<gene>
    <name evidence="2" type="ORF">Dbus_chrXg1541</name>
</gene>
<dbReference type="OMA" id="RCMRFLG"/>
<feature type="compositionally biased region" description="Polar residues" evidence="1">
    <location>
        <begin position="476"/>
        <end position="486"/>
    </location>
</feature>
<reference evidence="2 3" key="1">
    <citation type="submission" date="2015-08" db="EMBL/GenBank/DDBJ databases">
        <title>Ancestral chromatin configuration constrains chromatin evolution on differentiating sex chromosomes in Drosophila.</title>
        <authorList>
            <person name="Zhou Q."/>
            <person name="Bachtrog D."/>
        </authorList>
    </citation>
    <scope>NUCLEOTIDE SEQUENCE [LARGE SCALE GENOMIC DNA]</scope>
    <source>
        <tissue evidence="2">Whole larvae</tissue>
    </source>
</reference>
<dbReference type="STRING" id="30019.A0A0M4EW91"/>